<sequence length="427" mass="47998">MFIFFKAHCWNVSEGCTFVGTLQAVLTHYEEQCTFHVVTCPRCSNSVPHQDLPRHYRAECQGDGRANATDRTTLHQGLVLIPDDIAASLDELKALIRDPYHDSLPALQSKLNHVLEEARSIGTQIETVTRALTESEQRLAQALEEHSRMFFLKLQSLEAELRDNQSDAIARVLSGSHHRLSEQLAQSRRALTTTFGQELRSQLCEIAASLTNILELFGSNAAEAETRFGNEMPWKLEKRHILRKLELVAAESHASLELLRQRVNELQKQPVAEVETFFGGPTEVLNVCTSPFISQLDNEDKRFVVTLNNVSNLIDSKKVVGLFTRWYRRHKYLQVAADGITPNVLSFYLKWGGTVQGSCSASVKAEVHLRHPDNPEKKTLRLWKASSVAIRAAALGFQDDFFAGIPMLHNSGYFNGDSLTLVVSFKK</sequence>
<dbReference type="PROSITE" id="PS50145">
    <property type="entry name" value="ZF_TRAF"/>
    <property type="match status" value="1"/>
</dbReference>
<feature type="domain" description="TRAF-type" evidence="5">
    <location>
        <begin position="27"/>
        <end position="60"/>
    </location>
</feature>
<evidence type="ECO:0000313" key="6">
    <source>
        <dbReference type="EMBL" id="KAH9363684.1"/>
    </source>
</evidence>
<gene>
    <name evidence="6" type="ORF">HPB48_017032</name>
</gene>
<name>A0A9J6FNU6_HAELO</name>
<evidence type="ECO:0000256" key="2">
    <source>
        <dbReference type="ARBA" id="ARBA00022771"/>
    </source>
</evidence>
<evidence type="ECO:0000256" key="4">
    <source>
        <dbReference type="PROSITE-ProRule" id="PRU00207"/>
    </source>
</evidence>
<evidence type="ECO:0000256" key="1">
    <source>
        <dbReference type="ARBA" id="ARBA00022723"/>
    </source>
</evidence>
<dbReference type="Proteomes" id="UP000821853">
    <property type="component" value="Chromosome 10"/>
</dbReference>
<dbReference type="GO" id="GO:0008270">
    <property type="term" value="F:zinc ion binding"/>
    <property type="evidence" value="ECO:0007669"/>
    <property type="project" value="UniProtKB-KW"/>
</dbReference>
<proteinExistence type="predicted"/>
<dbReference type="Gene3D" id="3.30.40.10">
    <property type="entry name" value="Zinc/RING finger domain, C3HC4 (zinc finger)"/>
    <property type="match status" value="1"/>
</dbReference>
<feature type="zinc finger region" description="TRAF-type" evidence="4">
    <location>
        <begin position="27"/>
        <end position="60"/>
    </location>
</feature>
<evidence type="ECO:0000256" key="3">
    <source>
        <dbReference type="ARBA" id="ARBA00022833"/>
    </source>
</evidence>
<comment type="caution">
    <text evidence="6">The sequence shown here is derived from an EMBL/GenBank/DDBJ whole genome shotgun (WGS) entry which is preliminary data.</text>
</comment>
<dbReference type="AlphaFoldDB" id="A0A9J6FNU6"/>
<reference evidence="6 7" key="1">
    <citation type="journal article" date="2020" name="Cell">
        <title>Large-Scale Comparative Analyses of Tick Genomes Elucidate Their Genetic Diversity and Vector Capacities.</title>
        <authorList>
            <consortium name="Tick Genome and Microbiome Consortium (TIGMIC)"/>
            <person name="Jia N."/>
            <person name="Wang J."/>
            <person name="Shi W."/>
            <person name="Du L."/>
            <person name="Sun Y."/>
            <person name="Zhan W."/>
            <person name="Jiang J.F."/>
            <person name="Wang Q."/>
            <person name="Zhang B."/>
            <person name="Ji P."/>
            <person name="Bell-Sakyi L."/>
            <person name="Cui X.M."/>
            <person name="Yuan T.T."/>
            <person name="Jiang B.G."/>
            <person name="Yang W.F."/>
            <person name="Lam T.T."/>
            <person name="Chang Q.C."/>
            <person name="Ding S.J."/>
            <person name="Wang X.J."/>
            <person name="Zhu J.G."/>
            <person name="Ruan X.D."/>
            <person name="Zhao L."/>
            <person name="Wei J.T."/>
            <person name="Ye R.Z."/>
            <person name="Que T.C."/>
            <person name="Du C.H."/>
            <person name="Zhou Y.H."/>
            <person name="Cheng J.X."/>
            <person name="Dai P.F."/>
            <person name="Guo W.B."/>
            <person name="Han X.H."/>
            <person name="Huang E.J."/>
            <person name="Li L.F."/>
            <person name="Wei W."/>
            <person name="Gao Y.C."/>
            <person name="Liu J.Z."/>
            <person name="Shao H.Z."/>
            <person name="Wang X."/>
            <person name="Wang C.C."/>
            <person name="Yang T.C."/>
            <person name="Huo Q.B."/>
            <person name="Li W."/>
            <person name="Chen H.Y."/>
            <person name="Chen S.E."/>
            <person name="Zhou L.G."/>
            <person name="Ni X.B."/>
            <person name="Tian J.H."/>
            <person name="Sheng Y."/>
            <person name="Liu T."/>
            <person name="Pan Y.S."/>
            <person name="Xia L.Y."/>
            <person name="Li J."/>
            <person name="Zhao F."/>
            <person name="Cao W.C."/>
        </authorList>
    </citation>
    <scope>NUCLEOTIDE SEQUENCE [LARGE SCALE GENOMIC DNA]</scope>
    <source>
        <strain evidence="6">HaeL-2018</strain>
    </source>
</reference>
<dbReference type="EMBL" id="JABSTR010000002">
    <property type="protein sequence ID" value="KAH9363684.1"/>
    <property type="molecule type" value="Genomic_DNA"/>
</dbReference>
<dbReference type="VEuPathDB" id="VectorBase:HLOH_062522"/>
<keyword evidence="1 4" id="KW-0479">Metal-binding</keyword>
<evidence type="ECO:0000313" key="7">
    <source>
        <dbReference type="Proteomes" id="UP000821853"/>
    </source>
</evidence>
<accession>A0A9J6FNU6</accession>
<evidence type="ECO:0000259" key="5">
    <source>
        <dbReference type="PROSITE" id="PS50145"/>
    </source>
</evidence>
<dbReference type="SUPFAM" id="SSF49599">
    <property type="entry name" value="TRAF domain-like"/>
    <property type="match status" value="1"/>
</dbReference>
<keyword evidence="7" id="KW-1185">Reference proteome</keyword>
<dbReference type="InterPro" id="IPR001293">
    <property type="entry name" value="Znf_TRAF"/>
</dbReference>
<protein>
    <recommendedName>
        <fullName evidence="5">TRAF-type domain-containing protein</fullName>
    </recommendedName>
</protein>
<keyword evidence="3 4" id="KW-0862">Zinc</keyword>
<dbReference type="InterPro" id="IPR013083">
    <property type="entry name" value="Znf_RING/FYVE/PHD"/>
</dbReference>
<keyword evidence="2 4" id="KW-0863">Zinc-finger</keyword>
<organism evidence="6 7">
    <name type="scientific">Haemaphysalis longicornis</name>
    <name type="common">Bush tick</name>
    <dbReference type="NCBI Taxonomy" id="44386"/>
    <lineage>
        <taxon>Eukaryota</taxon>
        <taxon>Metazoa</taxon>
        <taxon>Ecdysozoa</taxon>
        <taxon>Arthropoda</taxon>
        <taxon>Chelicerata</taxon>
        <taxon>Arachnida</taxon>
        <taxon>Acari</taxon>
        <taxon>Parasitiformes</taxon>
        <taxon>Ixodida</taxon>
        <taxon>Ixodoidea</taxon>
        <taxon>Ixodidae</taxon>
        <taxon>Haemaphysalinae</taxon>
        <taxon>Haemaphysalis</taxon>
    </lineage>
</organism>